<name>A0A0E9TM30_ANGAN</name>
<reference evidence="1" key="2">
    <citation type="journal article" date="2015" name="Fish Shellfish Immunol.">
        <title>Early steps in the European eel (Anguilla anguilla)-Vibrio vulnificus interaction in the gills: Role of the RtxA13 toxin.</title>
        <authorList>
            <person name="Callol A."/>
            <person name="Pajuelo D."/>
            <person name="Ebbesson L."/>
            <person name="Teles M."/>
            <person name="MacKenzie S."/>
            <person name="Amaro C."/>
        </authorList>
    </citation>
    <scope>NUCLEOTIDE SEQUENCE</scope>
</reference>
<accession>A0A0E9TM30</accession>
<protein>
    <submittedName>
        <fullName evidence="1">Uncharacterized protein</fullName>
    </submittedName>
</protein>
<dbReference type="EMBL" id="GBXM01054799">
    <property type="protein sequence ID" value="JAH53778.1"/>
    <property type="molecule type" value="Transcribed_RNA"/>
</dbReference>
<evidence type="ECO:0000313" key="1">
    <source>
        <dbReference type="EMBL" id="JAH53778.1"/>
    </source>
</evidence>
<organism evidence="1">
    <name type="scientific">Anguilla anguilla</name>
    <name type="common">European freshwater eel</name>
    <name type="synonym">Muraena anguilla</name>
    <dbReference type="NCBI Taxonomy" id="7936"/>
    <lineage>
        <taxon>Eukaryota</taxon>
        <taxon>Metazoa</taxon>
        <taxon>Chordata</taxon>
        <taxon>Craniata</taxon>
        <taxon>Vertebrata</taxon>
        <taxon>Euteleostomi</taxon>
        <taxon>Actinopterygii</taxon>
        <taxon>Neopterygii</taxon>
        <taxon>Teleostei</taxon>
        <taxon>Anguilliformes</taxon>
        <taxon>Anguillidae</taxon>
        <taxon>Anguilla</taxon>
    </lineage>
</organism>
<dbReference type="AlphaFoldDB" id="A0A0E9TM30"/>
<reference evidence="1" key="1">
    <citation type="submission" date="2014-11" db="EMBL/GenBank/DDBJ databases">
        <authorList>
            <person name="Amaro Gonzalez C."/>
        </authorList>
    </citation>
    <scope>NUCLEOTIDE SEQUENCE</scope>
</reference>
<sequence>MIIYNLSKTDRLHYLVTCEQITFCIPVLK</sequence>
<proteinExistence type="predicted"/>